<dbReference type="Pfam" id="PF00654">
    <property type="entry name" value="Voltage_CLC"/>
    <property type="match status" value="1"/>
</dbReference>
<keyword evidence="12" id="KW-1185">Reference proteome</keyword>
<evidence type="ECO:0000256" key="2">
    <source>
        <dbReference type="ARBA" id="ARBA00022448"/>
    </source>
</evidence>
<evidence type="ECO:0000256" key="3">
    <source>
        <dbReference type="ARBA" id="ARBA00022692"/>
    </source>
</evidence>
<dbReference type="EMBL" id="FNDS01000016">
    <property type="protein sequence ID" value="SDI68752.1"/>
    <property type="molecule type" value="Genomic_DNA"/>
</dbReference>
<evidence type="ECO:0000256" key="1">
    <source>
        <dbReference type="ARBA" id="ARBA00004141"/>
    </source>
</evidence>
<organism evidence="11 12">
    <name type="scientific">Pseudomonas panipatensis</name>
    <dbReference type="NCBI Taxonomy" id="428992"/>
    <lineage>
        <taxon>Bacteria</taxon>
        <taxon>Pseudomonadati</taxon>
        <taxon>Pseudomonadota</taxon>
        <taxon>Gammaproteobacteria</taxon>
        <taxon>Pseudomonadales</taxon>
        <taxon>Pseudomonadaceae</taxon>
        <taxon>Pseudomonas</taxon>
    </lineage>
</organism>
<dbReference type="Gene3D" id="1.10.3080.10">
    <property type="entry name" value="Clc chloride channel"/>
    <property type="match status" value="1"/>
</dbReference>
<feature type="transmembrane region" description="Helical" evidence="10">
    <location>
        <begin position="424"/>
        <end position="447"/>
    </location>
</feature>
<feature type="transmembrane region" description="Helical" evidence="10">
    <location>
        <begin position="351"/>
        <end position="377"/>
    </location>
</feature>
<evidence type="ECO:0000313" key="11">
    <source>
        <dbReference type="EMBL" id="SDI68752.1"/>
    </source>
</evidence>
<proteinExistence type="predicted"/>
<dbReference type="GO" id="GO:0034707">
    <property type="term" value="C:chloride channel complex"/>
    <property type="evidence" value="ECO:0007669"/>
    <property type="project" value="UniProtKB-KW"/>
</dbReference>
<evidence type="ECO:0000313" key="12">
    <source>
        <dbReference type="Proteomes" id="UP000199636"/>
    </source>
</evidence>
<protein>
    <submittedName>
        <fullName evidence="11">H+/Cl-antiporter ClcA</fullName>
    </submittedName>
</protein>
<dbReference type="PRINTS" id="PR00762">
    <property type="entry name" value="CLCHANNEL"/>
</dbReference>
<gene>
    <name evidence="11" type="ORF">SAMN05216272_1164</name>
</gene>
<evidence type="ECO:0000256" key="4">
    <source>
        <dbReference type="ARBA" id="ARBA00022989"/>
    </source>
</evidence>
<feature type="transmembrane region" description="Helical" evidence="10">
    <location>
        <begin position="256"/>
        <end position="276"/>
    </location>
</feature>
<feature type="transmembrane region" description="Helical" evidence="10">
    <location>
        <begin position="220"/>
        <end position="244"/>
    </location>
</feature>
<evidence type="ECO:0000256" key="6">
    <source>
        <dbReference type="ARBA" id="ARBA00023136"/>
    </source>
</evidence>
<dbReference type="CDD" id="cd01034">
    <property type="entry name" value="EriC_like"/>
    <property type="match status" value="1"/>
</dbReference>
<dbReference type="GO" id="GO:0005254">
    <property type="term" value="F:chloride channel activity"/>
    <property type="evidence" value="ECO:0007669"/>
    <property type="project" value="UniProtKB-KW"/>
</dbReference>
<keyword evidence="8" id="KW-0868">Chloride</keyword>
<dbReference type="PANTHER" id="PTHR43427">
    <property type="entry name" value="CHLORIDE CHANNEL PROTEIN CLC-E"/>
    <property type="match status" value="1"/>
</dbReference>
<dbReference type="InterPro" id="IPR050368">
    <property type="entry name" value="ClC-type_chloride_channel"/>
</dbReference>
<dbReference type="AlphaFoldDB" id="A0A1G8MLD1"/>
<reference evidence="12" key="1">
    <citation type="submission" date="2016-10" db="EMBL/GenBank/DDBJ databases">
        <authorList>
            <person name="Varghese N."/>
            <person name="Submissions S."/>
        </authorList>
    </citation>
    <scope>NUCLEOTIDE SEQUENCE [LARGE SCALE GENOMIC DNA]</scope>
    <source>
        <strain evidence="12">CCM 7469</strain>
    </source>
</reference>
<feature type="transmembrane region" description="Helical" evidence="10">
    <location>
        <begin position="79"/>
        <end position="99"/>
    </location>
</feature>
<dbReference type="PANTHER" id="PTHR43427:SF6">
    <property type="entry name" value="CHLORIDE CHANNEL PROTEIN CLC-E"/>
    <property type="match status" value="1"/>
</dbReference>
<comment type="subcellular location">
    <subcellularLocation>
        <location evidence="1">Membrane</location>
        <topology evidence="1">Multi-pass membrane protein</topology>
    </subcellularLocation>
</comment>
<keyword evidence="7" id="KW-0869">Chloride channel</keyword>
<evidence type="ECO:0000256" key="5">
    <source>
        <dbReference type="ARBA" id="ARBA00023065"/>
    </source>
</evidence>
<feature type="transmembrane region" description="Helical" evidence="10">
    <location>
        <begin position="297"/>
        <end position="315"/>
    </location>
</feature>
<keyword evidence="6 10" id="KW-0472">Membrane</keyword>
<keyword evidence="9" id="KW-0407">Ion channel</keyword>
<keyword evidence="3 10" id="KW-0812">Transmembrane</keyword>
<evidence type="ECO:0000256" key="8">
    <source>
        <dbReference type="ARBA" id="ARBA00023214"/>
    </source>
</evidence>
<evidence type="ECO:0000256" key="10">
    <source>
        <dbReference type="SAM" id="Phobius"/>
    </source>
</evidence>
<feature type="transmembrane region" description="Helical" evidence="10">
    <location>
        <begin position="130"/>
        <end position="149"/>
    </location>
</feature>
<dbReference type="InterPro" id="IPR014743">
    <property type="entry name" value="Cl-channel_core"/>
</dbReference>
<dbReference type="Proteomes" id="UP000199636">
    <property type="component" value="Unassembled WGS sequence"/>
</dbReference>
<sequence>MAIIATWSTILVASMSEQPNPDYAEPAPIAQPRRFRRPRWLEWRQRLAFWIGALLVGLVALAFAWLADQSFALFKRMLGVAPWLPLLVTPAGFALLAWITQRWFVEAKGSGIPQVIAALESPSRRFRARVLALPVAAVRMLFTLAALLVGGSVGREGPTVHVGAAVIYAFGRRLGLHGRRTIAGLILAGGAAGIAAAFNTPLAGIVFAIEELSRTFEQRFSGLVLTAVLIGGAVTLGLMGHYSYFGEIGGSLPAGWGWSEVPACALLGGLLGGLYVKLVLPTRNGWLGRICRLRERFPVHFAAACGLLLALLGLASGNHVFGTGYEETRALLEGHPITDQDFLLWKFLANVVSYLSGIPGGLFSPSLSIGAAFAPLLSLLPDINPQTCALLGMGAYLAGVTRSPLTASVIVLELSHSPDLVIPMLAATVMAATISGWIAPVSLYHALARQVLDKIAPSSP</sequence>
<dbReference type="SUPFAM" id="SSF81340">
    <property type="entry name" value="Clc chloride channel"/>
    <property type="match status" value="1"/>
</dbReference>
<dbReference type="InterPro" id="IPR001807">
    <property type="entry name" value="ClC"/>
</dbReference>
<feature type="transmembrane region" description="Helical" evidence="10">
    <location>
        <begin position="47"/>
        <end position="67"/>
    </location>
</feature>
<accession>A0A1G8MLD1</accession>
<name>A0A1G8MLD1_9PSED</name>
<dbReference type="STRING" id="428992.SAMN05216272_1164"/>
<keyword evidence="5" id="KW-0406">Ion transport</keyword>
<keyword evidence="2" id="KW-0813">Transport</keyword>
<evidence type="ECO:0000256" key="7">
    <source>
        <dbReference type="ARBA" id="ARBA00023173"/>
    </source>
</evidence>
<evidence type="ECO:0000256" key="9">
    <source>
        <dbReference type="ARBA" id="ARBA00023303"/>
    </source>
</evidence>
<feature type="transmembrane region" description="Helical" evidence="10">
    <location>
        <begin position="182"/>
        <end position="208"/>
    </location>
</feature>
<keyword evidence="4 10" id="KW-1133">Transmembrane helix</keyword>
<feature type="transmembrane region" description="Helical" evidence="10">
    <location>
        <begin position="389"/>
        <end position="412"/>
    </location>
</feature>